<evidence type="ECO:0000259" key="9">
    <source>
        <dbReference type="PROSITE" id="PS51384"/>
    </source>
</evidence>
<keyword evidence="4" id="KW-0274">FAD</keyword>
<dbReference type="SUPFAM" id="SSF52218">
    <property type="entry name" value="Flavoproteins"/>
    <property type="match status" value="1"/>
</dbReference>
<feature type="region of interest" description="Disordered" evidence="7">
    <location>
        <begin position="183"/>
        <end position="204"/>
    </location>
</feature>
<comment type="cofactor">
    <cofactor evidence="1">
        <name>FMN</name>
        <dbReference type="ChEBI" id="CHEBI:58210"/>
    </cofactor>
</comment>
<evidence type="ECO:0000256" key="4">
    <source>
        <dbReference type="ARBA" id="ARBA00022827"/>
    </source>
</evidence>
<dbReference type="PANTHER" id="PTHR19384:SF10">
    <property type="entry name" value="NADPH-DEPENDENT DIFLAVIN OXIDOREDUCTASE 1"/>
    <property type="match status" value="1"/>
</dbReference>
<dbReference type="Gene3D" id="3.40.50.360">
    <property type="match status" value="1"/>
</dbReference>
<dbReference type="Pfam" id="PF00175">
    <property type="entry name" value="NAD_binding_1"/>
    <property type="match status" value="1"/>
</dbReference>
<dbReference type="InterPro" id="IPR008254">
    <property type="entry name" value="Flavodoxin/NO_synth"/>
</dbReference>
<dbReference type="GO" id="GO:0050660">
    <property type="term" value="F:flavin adenine dinucleotide binding"/>
    <property type="evidence" value="ECO:0007669"/>
    <property type="project" value="TreeGrafter"/>
</dbReference>
<dbReference type="SUPFAM" id="SSF63380">
    <property type="entry name" value="Riboflavin synthase domain-like"/>
    <property type="match status" value="1"/>
</dbReference>
<evidence type="ECO:0000259" key="8">
    <source>
        <dbReference type="PROSITE" id="PS50902"/>
    </source>
</evidence>
<evidence type="ECO:0000313" key="10">
    <source>
        <dbReference type="EMBL" id="CAE0710191.1"/>
    </source>
</evidence>
<sequence length="810" mass="91137">MPESLPPSPSSISSCRILWSTQSGRAKACARRTARILGEKTSLELEGGIGCPFDETPVPFLELLTSTDSSGKGTLFLMFVSTTGDGEQCDTIRNTWKSLLQKSLPRDLLAESKDEFALFCLGDRAYGPQFCAGGRKLAVRLLQLGMTSSYEVGYGDDNTPNGGVFRDLDDWLEKKLLPKLLESSSSMSPTGVDSNDARSPSAPTPPCCPFRLQIIEERVKIGINNRNIENTKGRIIDEHVKKEEAEEVEWKKEFFEDSYRDYFTARGPITAYSYDTSRGERITTTATPYTKPNVKSIALIGSVAINDRITALDWKQDTRHLEIRLMKSESQPQWTNDGSTDRNNPDACTDLLKRNAFPLPYVAGDVASILPFNSREEVNRFLKVLPDSISSLSDSPIQIDLDESYAMDNRFTRWPRRCTLRGWLTYCADIQSILEREDLRALSAYCAPWDKDLNQDGSLDQGEKLRSLSETSEAALYADYIIREKRSWIDVFYDFESLREPGSRLTLEALLMLLPPMRTRDFSIASAPSMGRICSSLKDNISSYHTKNSERDNANELFSIELCVAVVEGKTRLGRSYHGLCSKFLSQITPSHLAAANDEPFFTNYSTEIQIWIRPGTFGKMPRQLATNSSSSFKVPIICVGAGTGIAPMRSLLLERIALRSLAVEREKRDHFKSDCKTNLEDNVSSMDRNENILVFGCRKQMADYYYKEEWQTLSKENNIRILTAFSQDQVQKMYVQKIIREADDGMLIAKHVLERGGAFFIAGGPKMARAVRQEIIEALSDSLPGGEKQANQLLNKMQRIGRFSIEAWS</sequence>
<keyword evidence="6" id="KW-0560">Oxidoreductase</keyword>
<evidence type="ECO:0000256" key="1">
    <source>
        <dbReference type="ARBA" id="ARBA00001917"/>
    </source>
</evidence>
<evidence type="ECO:0000256" key="5">
    <source>
        <dbReference type="ARBA" id="ARBA00022857"/>
    </source>
</evidence>
<dbReference type="InterPro" id="IPR017927">
    <property type="entry name" value="FAD-bd_FR_type"/>
</dbReference>
<dbReference type="PROSITE" id="PS51384">
    <property type="entry name" value="FAD_FR"/>
    <property type="match status" value="1"/>
</dbReference>
<dbReference type="GO" id="GO:0005829">
    <property type="term" value="C:cytosol"/>
    <property type="evidence" value="ECO:0007669"/>
    <property type="project" value="TreeGrafter"/>
</dbReference>
<dbReference type="AlphaFoldDB" id="A0A7S4ABR6"/>
<dbReference type="GO" id="GO:0016491">
    <property type="term" value="F:oxidoreductase activity"/>
    <property type="evidence" value="ECO:0007669"/>
    <property type="project" value="UniProtKB-KW"/>
</dbReference>
<dbReference type="PANTHER" id="PTHR19384">
    <property type="entry name" value="NITRIC OXIDE SYNTHASE-RELATED"/>
    <property type="match status" value="1"/>
</dbReference>
<dbReference type="Gene3D" id="3.40.50.80">
    <property type="entry name" value="Nucleotide-binding domain of ferredoxin-NADP reductase (FNR) module"/>
    <property type="match status" value="1"/>
</dbReference>
<evidence type="ECO:0000256" key="3">
    <source>
        <dbReference type="ARBA" id="ARBA00022630"/>
    </source>
</evidence>
<evidence type="ECO:0000256" key="6">
    <source>
        <dbReference type="ARBA" id="ARBA00023002"/>
    </source>
</evidence>
<gene>
    <name evidence="10" type="ORF">PAUS00366_LOCUS2914</name>
</gene>
<keyword evidence="3" id="KW-0285">Flavoprotein</keyword>
<keyword evidence="5" id="KW-0521">NADP</keyword>
<dbReference type="InterPro" id="IPR003097">
    <property type="entry name" value="CysJ-like_FAD-binding"/>
</dbReference>
<accession>A0A7S4ABR6</accession>
<reference evidence="10" key="1">
    <citation type="submission" date="2021-01" db="EMBL/GenBank/DDBJ databases">
        <authorList>
            <person name="Corre E."/>
            <person name="Pelletier E."/>
            <person name="Niang G."/>
            <person name="Scheremetjew M."/>
            <person name="Finn R."/>
            <person name="Kale V."/>
            <person name="Holt S."/>
            <person name="Cochrane G."/>
            <person name="Meng A."/>
            <person name="Brown T."/>
            <person name="Cohen L."/>
        </authorList>
    </citation>
    <scope>NUCLEOTIDE SEQUENCE</scope>
    <source>
        <strain evidence="10">10249 10 AB</strain>
    </source>
</reference>
<dbReference type="EMBL" id="HBIX01003762">
    <property type="protein sequence ID" value="CAE0710191.1"/>
    <property type="molecule type" value="Transcribed_RNA"/>
</dbReference>
<name>A0A7S4ABR6_9STRA</name>
<dbReference type="Pfam" id="PF00258">
    <property type="entry name" value="Flavodoxin_1"/>
    <property type="match status" value="1"/>
</dbReference>
<dbReference type="InterPro" id="IPR023173">
    <property type="entry name" value="NADPH_Cyt_P450_Rdtase_alpha"/>
</dbReference>
<dbReference type="InterPro" id="IPR001433">
    <property type="entry name" value="OxRdtase_FAD/NAD-bd"/>
</dbReference>
<feature type="domain" description="Flavodoxin-like" evidence="8">
    <location>
        <begin position="15"/>
        <end position="176"/>
    </location>
</feature>
<dbReference type="PROSITE" id="PS50902">
    <property type="entry name" value="FLAVODOXIN_LIKE"/>
    <property type="match status" value="1"/>
</dbReference>
<dbReference type="InterPro" id="IPR017938">
    <property type="entry name" value="Riboflavin_synthase-like_b-brl"/>
</dbReference>
<protein>
    <submittedName>
        <fullName evidence="10">Uncharacterized protein</fullName>
    </submittedName>
</protein>
<dbReference type="SUPFAM" id="SSF52343">
    <property type="entry name" value="Ferredoxin reductase-like, C-terminal NADP-linked domain"/>
    <property type="match status" value="1"/>
</dbReference>
<proteinExistence type="predicted"/>
<organism evidence="10">
    <name type="scientific">Pseudo-nitzschia australis</name>
    <dbReference type="NCBI Taxonomy" id="44445"/>
    <lineage>
        <taxon>Eukaryota</taxon>
        <taxon>Sar</taxon>
        <taxon>Stramenopiles</taxon>
        <taxon>Ochrophyta</taxon>
        <taxon>Bacillariophyta</taxon>
        <taxon>Bacillariophyceae</taxon>
        <taxon>Bacillariophycidae</taxon>
        <taxon>Bacillariales</taxon>
        <taxon>Bacillariaceae</taxon>
        <taxon>Pseudo-nitzschia</taxon>
    </lineage>
</organism>
<comment type="cofactor">
    <cofactor evidence="2">
        <name>FAD</name>
        <dbReference type="ChEBI" id="CHEBI:57692"/>
    </cofactor>
</comment>
<dbReference type="Gene3D" id="2.40.30.10">
    <property type="entry name" value="Translation factors"/>
    <property type="match status" value="1"/>
</dbReference>
<dbReference type="InterPro" id="IPR029039">
    <property type="entry name" value="Flavoprotein-like_sf"/>
</dbReference>
<dbReference type="GO" id="GO:0010181">
    <property type="term" value="F:FMN binding"/>
    <property type="evidence" value="ECO:0007669"/>
    <property type="project" value="InterPro"/>
</dbReference>
<dbReference type="Pfam" id="PF00667">
    <property type="entry name" value="FAD_binding_1"/>
    <property type="match status" value="1"/>
</dbReference>
<evidence type="ECO:0000256" key="7">
    <source>
        <dbReference type="SAM" id="MobiDB-lite"/>
    </source>
</evidence>
<dbReference type="Gene3D" id="1.20.990.10">
    <property type="entry name" value="NADPH-cytochrome p450 Reductase, Chain A, domain 3"/>
    <property type="match status" value="1"/>
</dbReference>
<evidence type="ECO:0000256" key="2">
    <source>
        <dbReference type="ARBA" id="ARBA00001974"/>
    </source>
</evidence>
<feature type="domain" description="FAD-binding FR-type" evidence="9">
    <location>
        <begin position="296"/>
        <end position="624"/>
    </location>
</feature>
<dbReference type="InterPro" id="IPR039261">
    <property type="entry name" value="FNR_nucleotide-bd"/>
</dbReference>